<keyword evidence="3" id="KW-1185">Reference proteome</keyword>
<comment type="caution">
    <text evidence="2">The sequence shown here is derived from an EMBL/GenBank/DDBJ whole genome shotgun (WGS) entry which is preliminary data.</text>
</comment>
<sequence>MTERVMVDLETLGTDPGAVILSIGAVRFDEVGLSDEFYKNVSIQSCVDAGLEIDADTLDWWLGQDDEVQDVLQGGVRLSKALAHFSAFYRGADEIWAFSPTFDCQILSAAYDAIDEPTPWNYRDERDCRTLAALPAAADVEQQGDAHDALDDAVYQARTVVETLDRLDTNSEGGESDGE</sequence>
<proteinExistence type="predicted"/>
<evidence type="ECO:0000313" key="3">
    <source>
        <dbReference type="Proteomes" id="UP000605784"/>
    </source>
</evidence>
<name>A0A830GSD1_9EURY</name>
<feature type="domain" description="3'-5' exoribonuclease Rv2179c-like" evidence="1">
    <location>
        <begin position="4"/>
        <end position="162"/>
    </location>
</feature>
<reference evidence="2" key="2">
    <citation type="submission" date="2020-09" db="EMBL/GenBank/DDBJ databases">
        <authorList>
            <person name="Sun Q."/>
            <person name="Ohkuma M."/>
        </authorList>
    </citation>
    <scope>NUCLEOTIDE SEQUENCE</scope>
    <source>
        <strain evidence="2">JCM 17820</strain>
    </source>
</reference>
<reference evidence="2" key="1">
    <citation type="journal article" date="2014" name="Int. J. Syst. Evol. Microbiol.">
        <title>Complete genome sequence of Corynebacterium casei LMG S-19264T (=DSM 44701T), isolated from a smear-ripened cheese.</title>
        <authorList>
            <consortium name="US DOE Joint Genome Institute (JGI-PGF)"/>
            <person name="Walter F."/>
            <person name="Albersmeier A."/>
            <person name="Kalinowski J."/>
            <person name="Ruckert C."/>
        </authorList>
    </citation>
    <scope>NUCLEOTIDE SEQUENCE</scope>
    <source>
        <strain evidence="2">JCM 17820</strain>
    </source>
</reference>
<dbReference type="InterPro" id="IPR036397">
    <property type="entry name" value="RNaseH_sf"/>
</dbReference>
<dbReference type="RefSeq" id="WP_189002074.1">
    <property type="nucleotide sequence ID" value="NZ_BMOU01000008.1"/>
</dbReference>
<dbReference type="GO" id="GO:0003676">
    <property type="term" value="F:nucleic acid binding"/>
    <property type="evidence" value="ECO:0007669"/>
    <property type="project" value="InterPro"/>
</dbReference>
<protein>
    <recommendedName>
        <fullName evidence="1">3'-5' exoribonuclease Rv2179c-like domain-containing protein</fullName>
    </recommendedName>
</protein>
<dbReference type="InterPro" id="IPR012337">
    <property type="entry name" value="RNaseH-like_sf"/>
</dbReference>
<dbReference type="Pfam" id="PF16473">
    <property type="entry name" value="Rv2179c-like"/>
    <property type="match status" value="1"/>
</dbReference>
<dbReference type="EMBL" id="BMOU01000008">
    <property type="protein sequence ID" value="GGO03681.1"/>
    <property type="molecule type" value="Genomic_DNA"/>
</dbReference>
<dbReference type="Gene3D" id="3.30.420.10">
    <property type="entry name" value="Ribonuclease H-like superfamily/Ribonuclease H"/>
    <property type="match status" value="1"/>
</dbReference>
<dbReference type="InterPro" id="IPR033390">
    <property type="entry name" value="Rv2179c-like"/>
</dbReference>
<evidence type="ECO:0000259" key="1">
    <source>
        <dbReference type="Pfam" id="PF16473"/>
    </source>
</evidence>
<dbReference type="SUPFAM" id="SSF53098">
    <property type="entry name" value="Ribonuclease H-like"/>
    <property type="match status" value="1"/>
</dbReference>
<dbReference type="AlphaFoldDB" id="A0A830GSD1"/>
<dbReference type="Proteomes" id="UP000605784">
    <property type="component" value="Unassembled WGS sequence"/>
</dbReference>
<accession>A0A830GSD1</accession>
<organism evidence="2 3">
    <name type="scientific">Haloarcula pellucida</name>
    <dbReference type="NCBI Taxonomy" id="1427151"/>
    <lineage>
        <taxon>Archaea</taxon>
        <taxon>Methanobacteriati</taxon>
        <taxon>Methanobacteriota</taxon>
        <taxon>Stenosarchaea group</taxon>
        <taxon>Halobacteria</taxon>
        <taxon>Halobacteriales</taxon>
        <taxon>Haloarculaceae</taxon>
        <taxon>Haloarcula</taxon>
    </lineage>
</organism>
<gene>
    <name evidence="2" type="ORF">GCM10009030_39590</name>
</gene>
<evidence type="ECO:0000313" key="2">
    <source>
        <dbReference type="EMBL" id="GGO03681.1"/>
    </source>
</evidence>